<evidence type="ECO:0000256" key="1">
    <source>
        <dbReference type="SAM" id="MobiDB-lite"/>
    </source>
</evidence>
<protein>
    <submittedName>
        <fullName evidence="2">Uncharacterized protein</fullName>
    </submittedName>
</protein>
<dbReference type="Proteomes" id="UP001141327">
    <property type="component" value="Unassembled WGS sequence"/>
</dbReference>
<gene>
    <name evidence="2" type="ORF">PAPYR_10992</name>
</gene>
<keyword evidence="3" id="KW-1185">Reference proteome</keyword>
<evidence type="ECO:0000313" key="2">
    <source>
        <dbReference type="EMBL" id="KAJ4454331.1"/>
    </source>
</evidence>
<sequence>MKRGEYQRYQKSTKKVPEKYQGGYQKSTKASTKKVPRAGTKSTKQRDFKITDRLLWRIDELENTMLHFSGI</sequence>
<dbReference type="EMBL" id="JAPMOS010000165">
    <property type="protein sequence ID" value="KAJ4454331.1"/>
    <property type="molecule type" value="Genomic_DNA"/>
</dbReference>
<feature type="region of interest" description="Disordered" evidence="1">
    <location>
        <begin position="1"/>
        <end position="44"/>
    </location>
</feature>
<accession>A0ABQ8U4Q4</accession>
<organism evidence="2 3">
    <name type="scientific">Paratrimastix pyriformis</name>
    <dbReference type="NCBI Taxonomy" id="342808"/>
    <lineage>
        <taxon>Eukaryota</taxon>
        <taxon>Metamonada</taxon>
        <taxon>Preaxostyla</taxon>
        <taxon>Paratrimastigidae</taxon>
        <taxon>Paratrimastix</taxon>
    </lineage>
</organism>
<reference evidence="2" key="1">
    <citation type="journal article" date="2022" name="bioRxiv">
        <title>Genomics of Preaxostyla Flagellates Illuminates Evolutionary Transitions and the Path Towards Mitochondrial Loss.</title>
        <authorList>
            <person name="Novak L.V.F."/>
            <person name="Treitli S.C."/>
            <person name="Pyrih J."/>
            <person name="Halakuc P."/>
            <person name="Pipaliya S.V."/>
            <person name="Vacek V."/>
            <person name="Brzon O."/>
            <person name="Soukal P."/>
            <person name="Eme L."/>
            <person name="Dacks J.B."/>
            <person name="Karnkowska A."/>
            <person name="Elias M."/>
            <person name="Hampl V."/>
        </authorList>
    </citation>
    <scope>NUCLEOTIDE SEQUENCE</scope>
    <source>
        <strain evidence="2">RCP-MX</strain>
    </source>
</reference>
<comment type="caution">
    <text evidence="2">The sequence shown here is derived from an EMBL/GenBank/DDBJ whole genome shotgun (WGS) entry which is preliminary data.</text>
</comment>
<evidence type="ECO:0000313" key="3">
    <source>
        <dbReference type="Proteomes" id="UP001141327"/>
    </source>
</evidence>
<name>A0ABQ8U4Q4_9EUKA</name>
<proteinExistence type="predicted"/>